<dbReference type="Proteomes" id="UP001056120">
    <property type="component" value="Linkage Group LG01"/>
</dbReference>
<gene>
    <name evidence="1" type="ORF">L1987_02492</name>
</gene>
<keyword evidence="2" id="KW-1185">Reference proteome</keyword>
<reference evidence="2" key="1">
    <citation type="journal article" date="2022" name="Mol. Ecol. Resour.">
        <title>The genomes of chicory, endive, great burdock and yacon provide insights into Asteraceae palaeo-polyploidization history and plant inulin production.</title>
        <authorList>
            <person name="Fan W."/>
            <person name="Wang S."/>
            <person name="Wang H."/>
            <person name="Wang A."/>
            <person name="Jiang F."/>
            <person name="Liu H."/>
            <person name="Zhao H."/>
            <person name="Xu D."/>
            <person name="Zhang Y."/>
        </authorList>
    </citation>
    <scope>NUCLEOTIDE SEQUENCE [LARGE SCALE GENOMIC DNA]</scope>
    <source>
        <strain evidence="2">cv. Yunnan</strain>
    </source>
</reference>
<dbReference type="EMBL" id="CM042018">
    <property type="protein sequence ID" value="KAI3828391.1"/>
    <property type="molecule type" value="Genomic_DNA"/>
</dbReference>
<protein>
    <submittedName>
        <fullName evidence="1">Uncharacterized protein</fullName>
    </submittedName>
</protein>
<reference evidence="1 2" key="2">
    <citation type="journal article" date="2022" name="Mol. Ecol. Resour.">
        <title>The genomes of chicory, endive, great burdock and yacon provide insights into Asteraceae paleo-polyploidization history and plant inulin production.</title>
        <authorList>
            <person name="Fan W."/>
            <person name="Wang S."/>
            <person name="Wang H."/>
            <person name="Wang A."/>
            <person name="Jiang F."/>
            <person name="Liu H."/>
            <person name="Zhao H."/>
            <person name="Xu D."/>
            <person name="Zhang Y."/>
        </authorList>
    </citation>
    <scope>NUCLEOTIDE SEQUENCE [LARGE SCALE GENOMIC DNA]</scope>
    <source>
        <strain evidence="2">cv. Yunnan</strain>
        <tissue evidence="1">Leaves</tissue>
    </source>
</reference>
<organism evidence="1 2">
    <name type="scientific">Smallanthus sonchifolius</name>
    <dbReference type="NCBI Taxonomy" id="185202"/>
    <lineage>
        <taxon>Eukaryota</taxon>
        <taxon>Viridiplantae</taxon>
        <taxon>Streptophyta</taxon>
        <taxon>Embryophyta</taxon>
        <taxon>Tracheophyta</taxon>
        <taxon>Spermatophyta</taxon>
        <taxon>Magnoliopsida</taxon>
        <taxon>eudicotyledons</taxon>
        <taxon>Gunneridae</taxon>
        <taxon>Pentapetalae</taxon>
        <taxon>asterids</taxon>
        <taxon>campanulids</taxon>
        <taxon>Asterales</taxon>
        <taxon>Asteraceae</taxon>
        <taxon>Asteroideae</taxon>
        <taxon>Heliantheae alliance</taxon>
        <taxon>Millerieae</taxon>
        <taxon>Smallanthus</taxon>
    </lineage>
</organism>
<accession>A0ACB9K7V7</accession>
<comment type="caution">
    <text evidence="1">The sequence shown here is derived from an EMBL/GenBank/DDBJ whole genome shotgun (WGS) entry which is preliminary data.</text>
</comment>
<proteinExistence type="predicted"/>
<evidence type="ECO:0000313" key="1">
    <source>
        <dbReference type="EMBL" id="KAI3828391.1"/>
    </source>
</evidence>
<evidence type="ECO:0000313" key="2">
    <source>
        <dbReference type="Proteomes" id="UP001056120"/>
    </source>
</evidence>
<name>A0ACB9K7V7_9ASTR</name>
<sequence>MSRRCMGRKTIRMQRRGLFEEFFSFGKNINDGVVGGGFNVGPILKSGNAKRVKPGMGRTQRKCNSFSPDLGRPKKRMRCELDDDPFDLNSFLGLGKKCQENVGVSGGEVVQEVFSGSGPSFDLNKEAEGRSTHTVDVEVGEGMMADGEDPVSQSPAPFNEFEVLVDIGQRVGAQLQEDGNLVHRLLTKKIGWAMLVLGSTGIGGSIRDRMRKGLSWFRWIACFPNMSARTRGIVGSGGTGLPKVSR</sequence>